<dbReference type="InterPro" id="IPR029058">
    <property type="entry name" value="AB_hydrolase_fold"/>
</dbReference>
<evidence type="ECO:0000256" key="3">
    <source>
        <dbReference type="ARBA" id="ARBA00022801"/>
    </source>
</evidence>
<keyword evidence="7" id="KW-1185">Reference proteome</keyword>
<protein>
    <recommendedName>
        <fullName evidence="2">Thioesterase TesA</fullName>
    </recommendedName>
</protein>
<keyword evidence="3" id="KW-0378">Hydrolase</keyword>
<dbReference type="Proteomes" id="UP000255355">
    <property type="component" value="Unassembled WGS sequence"/>
</dbReference>
<dbReference type="InterPro" id="IPR001031">
    <property type="entry name" value="Thioesterase"/>
</dbReference>
<proteinExistence type="inferred from homology"/>
<dbReference type="GO" id="GO:0008610">
    <property type="term" value="P:lipid biosynthetic process"/>
    <property type="evidence" value="ECO:0007669"/>
    <property type="project" value="TreeGrafter"/>
</dbReference>
<evidence type="ECO:0000313" key="6">
    <source>
        <dbReference type="EMBL" id="RDI55606.1"/>
    </source>
</evidence>
<comment type="caution">
    <text evidence="6">The sequence shown here is derived from an EMBL/GenBank/DDBJ whole genome shotgun (WGS) entry which is preliminary data.</text>
</comment>
<dbReference type="InterPro" id="IPR020802">
    <property type="entry name" value="TesA-like"/>
</dbReference>
<feature type="domain" description="Thioesterase TesA-like" evidence="5">
    <location>
        <begin position="25"/>
        <end position="250"/>
    </location>
</feature>
<dbReference type="Gene3D" id="3.40.50.1820">
    <property type="entry name" value="alpha/beta hydrolase"/>
    <property type="match status" value="1"/>
</dbReference>
<dbReference type="Pfam" id="PF00975">
    <property type="entry name" value="Thioesterase"/>
    <property type="match status" value="1"/>
</dbReference>
<evidence type="ECO:0000313" key="7">
    <source>
        <dbReference type="Proteomes" id="UP000255355"/>
    </source>
</evidence>
<dbReference type="PANTHER" id="PTHR11487:SF0">
    <property type="entry name" value="S-ACYL FATTY ACID SYNTHASE THIOESTERASE, MEDIUM CHAIN"/>
    <property type="match status" value="1"/>
</dbReference>
<comment type="catalytic activity">
    <reaction evidence="4">
        <text>a fatty acyl-CoA + H2O = a fatty acid + CoA + H(+)</text>
        <dbReference type="Rhea" id="RHEA:16781"/>
        <dbReference type="ChEBI" id="CHEBI:15377"/>
        <dbReference type="ChEBI" id="CHEBI:15378"/>
        <dbReference type="ChEBI" id="CHEBI:28868"/>
        <dbReference type="ChEBI" id="CHEBI:57287"/>
        <dbReference type="ChEBI" id="CHEBI:77636"/>
    </reaction>
</comment>
<comment type="similarity">
    <text evidence="1">Belongs to the thioesterase family.</text>
</comment>
<accession>A0A370HFN7</accession>
<reference evidence="6 7" key="1">
    <citation type="submission" date="2018-07" db="EMBL/GenBank/DDBJ databases">
        <title>Genomic Encyclopedia of Type Strains, Phase IV (KMG-IV): sequencing the most valuable type-strain genomes for metagenomic binning, comparative biology and taxonomic classification.</title>
        <authorList>
            <person name="Goeker M."/>
        </authorList>
    </citation>
    <scope>NUCLEOTIDE SEQUENCE [LARGE SCALE GENOMIC DNA]</scope>
    <source>
        <strain evidence="6 7">DSM 44952</strain>
    </source>
</reference>
<name>A0A370HFN7_9NOCA</name>
<sequence>MARSIEGAEWLRELRGAAQPRVVLVCFPPGGGSASAYHALAQHLCDGVTVVAVQYPGRQDRLGEPMVADIGALADRVTCDLRAWRPGADLALFGHSMGATVAFETARRLEAEGRNPIRLFASGRIAPSDPYPGRLHEAPDTDLIAELERLANDPASVAVLRSEPGLAELVLPAVRNDYRAVETYTCPPGEPLRCNVSALLGDADPTLTPEQADRWRKHTAGDFELAIFPGRHFYLDERVPELAEFIAARLP</sequence>
<evidence type="ECO:0000256" key="2">
    <source>
        <dbReference type="ARBA" id="ARBA00015007"/>
    </source>
</evidence>
<evidence type="ECO:0000259" key="5">
    <source>
        <dbReference type="SMART" id="SM00824"/>
    </source>
</evidence>
<dbReference type="RefSeq" id="WP_246010687.1">
    <property type="nucleotide sequence ID" value="NZ_QQAZ01000001.1"/>
</dbReference>
<evidence type="ECO:0000256" key="4">
    <source>
        <dbReference type="ARBA" id="ARBA00024293"/>
    </source>
</evidence>
<dbReference type="AlphaFoldDB" id="A0A370HFN7"/>
<evidence type="ECO:0000256" key="1">
    <source>
        <dbReference type="ARBA" id="ARBA00007169"/>
    </source>
</evidence>
<organism evidence="6 7">
    <name type="scientific">Nocardia mexicana</name>
    <dbReference type="NCBI Taxonomy" id="279262"/>
    <lineage>
        <taxon>Bacteria</taxon>
        <taxon>Bacillati</taxon>
        <taxon>Actinomycetota</taxon>
        <taxon>Actinomycetes</taxon>
        <taxon>Mycobacteriales</taxon>
        <taxon>Nocardiaceae</taxon>
        <taxon>Nocardia</taxon>
    </lineage>
</organism>
<dbReference type="EMBL" id="QQAZ01000001">
    <property type="protein sequence ID" value="RDI55606.1"/>
    <property type="molecule type" value="Genomic_DNA"/>
</dbReference>
<dbReference type="InterPro" id="IPR012223">
    <property type="entry name" value="TEII"/>
</dbReference>
<dbReference type="SUPFAM" id="SSF53474">
    <property type="entry name" value="alpha/beta-Hydrolases"/>
    <property type="match status" value="1"/>
</dbReference>
<dbReference type="GO" id="GO:0016787">
    <property type="term" value="F:hydrolase activity"/>
    <property type="evidence" value="ECO:0007669"/>
    <property type="project" value="UniProtKB-KW"/>
</dbReference>
<dbReference type="SMART" id="SM00824">
    <property type="entry name" value="PKS_TE"/>
    <property type="match status" value="1"/>
</dbReference>
<dbReference type="PANTHER" id="PTHR11487">
    <property type="entry name" value="THIOESTERASE"/>
    <property type="match status" value="1"/>
</dbReference>
<dbReference type="STRING" id="1210089.GCA_001613165_06694"/>
<gene>
    <name evidence="6" type="ORF">DFR68_101440</name>
</gene>